<sequence>MAIPALEPQLHDADTSSNNMSSNSTDSGYDTNSTTPLEKSEKPNTQELKQQQLDPKRPPFVRVPDLFGSIMSTKPVVNPNYFAAKARGDRWIARVMNFNKAVAARNSKVDLCFLASIWAPDAPEDRLVMMLDWNHWVFLFDDQFDEGHLKEDPAAAAEEVKQTIAIMGGNAPRYTAESNPIRYVFQQCWDRLKAVSSQVPEMQQRWIDQHKRYFDQLLVQVDQQVGGENFTRDVEAYMDLRRGTIGAYPAINLSEYGAGVNVPQHVYDHPSLQECMKVSADLVILVNDVLSYRKDLELGVDHNLMSLLMQRDNLSAQQAVDMIGDMVNDCYRRWYLALAELPSYGEKIDYNVMKFVEICRAVAQGNLYWRQVDSAVDLFTQQRSQMEVKLTEVIVSKQVVTWVLRVMKSMKRVSCTFRPLRTWSWHEGRNKRGKCS</sequence>
<accession>M7UUX4</accession>
<dbReference type="GO" id="GO:0008299">
    <property type="term" value="P:isoprenoid biosynthetic process"/>
    <property type="evidence" value="ECO:0007669"/>
    <property type="project" value="UniProtKB-ARBA"/>
</dbReference>
<dbReference type="Proteomes" id="UP000012045">
    <property type="component" value="Unassembled WGS sequence"/>
</dbReference>
<dbReference type="OrthoDB" id="2861623at2759"/>
<evidence type="ECO:0000256" key="5">
    <source>
        <dbReference type="SAM" id="MobiDB-lite"/>
    </source>
</evidence>
<protein>
    <recommendedName>
        <fullName evidence="4">Terpene synthase</fullName>
        <ecNumber evidence="4">4.2.3.-</ecNumber>
    </recommendedName>
</protein>
<comment type="similarity">
    <text evidence="2 4">Belongs to the terpene synthase family.</text>
</comment>
<dbReference type="InterPro" id="IPR008949">
    <property type="entry name" value="Isoprenoid_synthase_dom_sf"/>
</dbReference>
<dbReference type="SUPFAM" id="SSF48576">
    <property type="entry name" value="Terpenoid synthases"/>
    <property type="match status" value="1"/>
</dbReference>
<dbReference type="PANTHER" id="PTHR35201">
    <property type="entry name" value="TERPENE SYNTHASE"/>
    <property type="match status" value="1"/>
</dbReference>
<proteinExistence type="inferred from homology"/>
<evidence type="ECO:0000313" key="7">
    <source>
        <dbReference type="Proteomes" id="UP000012045"/>
    </source>
</evidence>
<evidence type="ECO:0000256" key="2">
    <source>
        <dbReference type="ARBA" id="ARBA00006333"/>
    </source>
</evidence>
<name>M7UUX4_BOTF1</name>
<evidence type="ECO:0000313" key="6">
    <source>
        <dbReference type="EMBL" id="EMR90853.1"/>
    </source>
</evidence>
<dbReference type="Gene3D" id="1.10.600.10">
    <property type="entry name" value="Farnesyl Diphosphate Synthase"/>
    <property type="match status" value="1"/>
</dbReference>
<feature type="region of interest" description="Disordered" evidence="5">
    <location>
        <begin position="1"/>
        <end position="60"/>
    </location>
</feature>
<comment type="cofactor">
    <cofactor evidence="1 4">
        <name>Mg(2+)</name>
        <dbReference type="ChEBI" id="CHEBI:18420"/>
    </cofactor>
</comment>
<dbReference type="AlphaFoldDB" id="M7UUX4"/>
<feature type="compositionally biased region" description="Low complexity" evidence="5">
    <location>
        <begin position="15"/>
        <end position="27"/>
    </location>
</feature>
<evidence type="ECO:0000256" key="4">
    <source>
        <dbReference type="RuleBase" id="RU366034"/>
    </source>
</evidence>
<keyword evidence="4" id="KW-0479">Metal-binding</keyword>
<dbReference type="EC" id="4.2.3.-" evidence="4"/>
<keyword evidence="3 4" id="KW-0460">Magnesium</keyword>
<evidence type="ECO:0000256" key="1">
    <source>
        <dbReference type="ARBA" id="ARBA00001946"/>
    </source>
</evidence>
<dbReference type="Pfam" id="PF19086">
    <property type="entry name" value="Terpene_syn_C_2"/>
    <property type="match status" value="1"/>
</dbReference>
<dbReference type="STRING" id="1290391.M7UUX4"/>
<gene>
    <name evidence="6" type="ORF">BcDW1_468</name>
</gene>
<keyword evidence="4" id="KW-0456">Lyase</keyword>
<dbReference type="PANTHER" id="PTHR35201:SF4">
    <property type="entry name" value="BETA-PINACENE SYNTHASE-RELATED"/>
    <property type="match status" value="1"/>
</dbReference>
<organism evidence="6 7">
    <name type="scientific">Botryotinia fuckeliana (strain BcDW1)</name>
    <name type="common">Noble rot fungus</name>
    <name type="synonym">Botrytis cinerea</name>
    <dbReference type="NCBI Taxonomy" id="1290391"/>
    <lineage>
        <taxon>Eukaryota</taxon>
        <taxon>Fungi</taxon>
        <taxon>Dikarya</taxon>
        <taxon>Ascomycota</taxon>
        <taxon>Pezizomycotina</taxon>
        <taxon>Leotiomycetes</taxon>
        <taxon>Helotiales</taxon>
        <taxon>Sclerotiniaceae</taxon>
        <taxon>Botrytis</taxon>
    </lineage>
</organism>
<dbReference type="GO" id="GO:0010333">
    <property type="term" value="F:terpene synthase activity"/>
    <property type="evidence" value="ECO:0007669"/>
    <property type="project" value="InterPro"/>
</dbReference>
<evidence type="ECO:0000256" key="3">
    <source>
        <dbReference type="ARBA" id="ARBA00022842"/>
    </source>
</evidence>
<reference evidence="7" key="1">
    <citation type="journal article" date="2013" name="Genome Announc.">
        <title>Draft genome sequence of Botrytis cinerea BcDW1, inoculum for noble rot of grape berries.</title>
        <authorList>
            <person name="Blanco-Ulate B."/>
            <person name="Allen G."/>
            <person name="Powell A.L."/>
            <person name="Cantu D."/>
        </authorList>
    </citation>
    <scope>NUCLEOTIDE SEQUENCE [LARGE SCALE GENOMIC DNA]</scope>
    <source>
        <strain evidence="7">BcDW1</strain>
    </source>
</reference>
<dbReference type="HOGENOM" id="CLU_042538_0_1_1"/>
<dbReference type="EMBL" id="KB707683">
    <property type="protein sequence ID" value="EMR90853.1"/>
    <property type="molecule type" value="Genomic_DNA"/>
</dbReference>
<feature type="compositionally biased region" description="Polar residues" evidence="5">
    <location>
        <begin position="28"/>
        <end position="37"/>
    </location>
</feature>
<dbReference type="GO" id="GO:0046872">
    <property type="term" value="F:metal ion binding"/>
    <property type="evidence" value="ECO:0007669"/>
    <property type="project" value="UniProtKB-KW"/>
</dbReference>
<dbReference type="InterPro" id="IPR034686">
    <property type="entry name" value="Terpene_cyclase-like_2"/>
</dbReference>